<reference evidence="2" key="2">
    <citation type="submission" date="2023-05" db="EMBL/GenBank/DDBJ databases">
        <authorList>
            <consortium name="Lawrence Berkeley National Laboratory"/>
            <person name="Steindorff A."/>
            <person name="Hensen N."/>
            <person name="Bonometti L."/>
            <person name="Westerberg I."/>
            <person name="Brannstrom I.O."/>
            <person name="Guillou S."/>
            <person name="Cros-Aarteil S."/>
            <person name="Calhoun S."/>
            <person name="Haridas S."/>
            <person name="Kuo A."/>
            <person name="Mondo S."/>
            <person name="Pangilinan J."/>
            <person name="Riley R."/>
            <person name="Labutti K."/>
            <person name="Andreopoulos B."/>
            <person name="Lipzen A."/>
            <person name="Chen C."/>
            <person name="Yanf M."/>
            <person name="Daum C."/>
            <person name="Ng V."/>
            <person name="Clum A."/>
            <person name="Ohm R."/>
            <person name="Martin F."/>
            <person name="Silar P."/>
            <person name="Natvig D."/>
            <person name="Lalanne C."/>
            <person name="Gautier V."/>
            <person name="Ament-Velasquez S.L."/>
            <person name="Kruys A."/>
            <person name="Hutchinson M.I."/>
            <person name="Powell A.J."/>
            <person name="Barry K."/>
            <person name="Miller A.N."/>
            <person name="Grigoriev I.V."/>
            <person name="Debuchy R."/>
            <person name="Gladieux P."/>
            <person name="Thoren M.H."/>
            <person name="Johannesson H."/>
        </authorList>
    </citation>
    <scope>NUCLEOTIDE SEQUENCE</scope>
    <source>
        <strain evidence="2">PSN243</strain>
    </source>
</reference>
<feature type="compositionally biased region" description="Acidic residues" evidence="1">
    <location>
        <begin position="209"/>
        <end position="223"/>
    </location>
</feature>
<name>A0AAV9GSR9_9PEZI</name>
<evidence type="ECO:0000256" key="1">
    <source>
        <dbReference type="SAM" id="MobiDB-lite"/>
    </source>
</evidence>
<feature type="compositionally biased region" description="Polar residues" evidence="1">
    <location>
        <begin position="282"/>
        <end position="291"/>
    </location>
</feature>
<keyword evidence="3" id="KW-1185">Reference proteome</keyword>
<accession>A0AAV9GSR9</accession>
<sequence length="514" mass="58116">MSISSNTNPDYTQGFGSFDFFPHGDGLGTLPKRVTKFDGPHPSFIPSNTVVAPCPQVFPFMRLPLEIRRKIYRILLARLFPGRHLHLHGGTVGSGVRFVVDDTAYSPDEMEVDYDLRVVGRPDDRTVNDRDTSDATYEYIDVLETYKKSVVYERLHTGHPEGADDELDPFFQPPLGWVATERYTTGDWRHWGGSAGPSPRPWERMQVTEDEADDTSCADEDMADCSGSEGASEAGDDRDWRAIARDAVSVTIDREMLPGPRCQHHGPDTNYFSFESPAGPDSASQTTSGDQDINECTCNYRTRDDYRAVFRLSQVSKQFTAEMGSVLWENSTLEIREPAAFAILVRTRFQAVRLVRNVVLHVVCFGDFGDTDVGLVKSACDFFFPRDTLPEDETRARLRSFTVVLSVMTRAVPKGFRLPDDGKRRYNFTETARQRLEEMGDVFRPLEMMPGASFHVRLGRTLRTPLPDRSEPGSYDLDQVDLGKFVSAKIRRMLLPDCVRQKEEREQAWGAEEC</sequence>
<gene>
    <name evidence="2" type="ORF">QBC34DRAFT_75517</name>
</gene>
<feature type="region of interest" description="Disordered" evidence="1">
    <location>
        <begin position="209"/>
        <end position="235"/>
    </location>
</feature>
<evidence type="ECO:0000313" key="3">
    <source>
        <dbReference type="Proteomes" id="UP001321760"/>
    </source>
</evidence>
<evidence type="ECO:0000313" key="2">
    <source>
        <dbReference type="EMBL" id="KAK4450403.1"/>
    </source>
</evidence>
<reference evidence="2" key="1">
    <citation type="journal article" date="2023" name="Mol. Phylogenet. Evol.">
        <title>Genome-scale phylogeny and comparative genomics of the fungal order Sordariales.</title>
        <authorList>
            <person name="Hensen N."/>
            <person name="Bonometti L."/>
            <person name="Westerberg I."/>
            <person name="Brannstrom I.O."/>
            <person name="Guillou S."/>
            <person name="Cros-Aarteil S."/>
            <person name="Calhoun S."/>
            <person name="Haridas S."/>
            <person name="Kuo A."/>
            <person name="Mondo S."/>
            <person name="Pangilinan J."/>
            <person name="Riley R."/>
            <person name="LaButti K."/>
            <person name="Andreopoulos B."/>
            <person name="Lipzen A."/>
            <person name="Chen C."/>
            <person name="Yan M."/>
            <person name="Daum C."/>
            <person name="Ng V."/>
            <person name="Clum A."/>
            <person name="Steindorff A."/>
            <person name="Ohm R.A."/>
            <person name="Martin F."/>
            <person name="Silar P."/>
            <person name="Natvig D.O."/>
            <person name="Lalanne C."/>
            <person name="Gautier V."/>
            <person name="Ament-Velasquez S.L."/>
            <person name="Kruys A."/>
            <person name="Hutchinson M.I."/>
            <person name="Powell A.J."/>
            <person name="Barry K."/>
            <person name="Miller A.N."/>
            <person name="Grigoriev I.V."/>
            <person name="Debuchy R."/>
            <person name="Gladieux P."/>
            <person name="Hiltunen Thoren M."/>
            <person name="Johannesson H."/>
        </authorList>
    </citation>
    <scope>NUCLEOTIDE SEQUENCE</scope>
    <source>
        <strain evidence="2">PSN243</strain>
    </source>
</reference>
<comment type="caution">
    <text evidence="2">The sequence shown here is derived from an EMBL/GenBank/DDBJ whole genome shotgun (WGS) entry which is preliminary data.</text>
</comment>
<proteinExistence type="predicted"/>
<organism evidence="2 3">
    <name type="scientific">Podospora aff. communis PSN243</name>
    <dbReference type="NCBI Taxonomy" id="3040156"/>
    <lineage>
        <taxon>Eukaryota</taxon>
        <taxon>Fungi</taxon>
        <taxon>Dikarya</taxon>
        <taxon>Ascomycota</taxon>
        <taxon>Pezizomycotina</taxon>
        <taxon>Sordariomycetes</taxon>
        <taxon>Sordariomycetidae</taxon>
        <taxon>Sordariales</taxon>
        <taxon>Podosporaceae</taxon>
        <taxon>Podospora</taxon>
    </lineage>
</organism>
<dbReference type="EMBL" id="MU865932">
    <property type="protein sequence ID" value="KAK4450403.1"/>
    <property type="molecule type" value="Genomic_DNA"/>
</dbReference>
<dbReference type="Proteomes" id="UP001321760">
    <property type="component" value="Unassembled WGS sequence"/>
</dbReference>
<dbReference type="AlphaFoldDB" id="A0AAV9GSR9"/>
<protein>
    <submittedName>
        <fullName evidence="2">Uncharacterized protein</fullName>
    </submittedName>
</protein>
<feature type="region of interest" description="Disordered" evidence="1">
    <location>
        <begin position="257"/>
        <end position="291"/>
    </location>
</feature>